<name>A0ABQ6VVB9_9PROT</name>
<feature type="compositionally biased region" description="Pro residues" evidence="1">
    <location>
        <begin position="119"/>
        <end position="129"/>
    </location>
</feature>
<evidence type="ECO:0000313" key="2">
    <source>
        <dbReference type="EMBL" id="KAB8124017.1"/>
    </source>
</evidence>
<proteinExistence type="predicted"/>
<dbReference type="EMBL" id="QYAZ01000001">
    <property type="protein sequence ID" value="KAB8124017.1"/>
    <property type="molecule type" value="Genomic_DNA"/>
</dbReference>
<reference evidence="2 3" key="1">
    <citation type="submission" date="2018-09" db="EMBL/GenBank/DDBJ databases">
        <title>Genome sequence and characterization of the bcs clusters for the production of nanocellulose from the low pH resistant strain Komagataeibacter medellinensis ID13488.</title>
        <authorList>
            <person name="Hernandez-Arriaga A.M."/>
            <person name="Del Cerro C."/>
            <person name="Urbina L."/>
            <person name="Eceiza A."/>
            <person name="Retegi A."/>
            <person name="Prieto M.A."/>
        </authorList>
    </citation>
    <scope>NUCLEOTIDE SEQUENCE [LARGE SCALE GENOMIC DNA]</scope>
    <source>
        <strain evidence="2 3">ID13488</strain>
    </source>
</reference>
<organism evidence="2 3">
    <name type="scientific">Komagataeibacter medellinensis</name>
    <dbReference type="NCBI Taxonomy" id="1177712"/>
    <lineage>
        <taxon>Bacteria</taxon>
        <taxon>Pseudomonadati</taxon>
        <taxon>Pseudomonadota</taxon>
        <taxon>Alphaproteobacteria</taxon>
        <taxon>Acetobacterales</taxon>
        <taxon>Acetobacteraceae</taxon>
        <taxon>Komagataeibacter</taxon>
    </lineage>
</organism>
<evidence type="ECO:0000256" key="1">
    <source>
        <dbReference type="SAM" id="MobiDB-lite"/>
    </source>
</evidence>
<dbReference type="RefSeq" id="WP_153469559.1">
    <property type="nucleotide sequence ID" value="NZ_QYAZ01000001.1"/>
</dbReference>
<keyword evidence="3" id="KW-1185">Reference proteome</keyword>
<accession>A0ABQ6VVB9</accession>
<gene>
    <name evidence="2" type="ORF">D3W54_07140</name>
</gene>
<sequence length="154" mass="16582">MISGTNLAAFLFDHCEAICTAIGGVAGWTGNMARARLAAQRGRLDAGQQALELLARASERDARMDALLASMTERVNELTRERWQCDEALQELYAQAIAARLVVYELDAKAGRPPRQFQPLPPYPIPPAAQPDAAETAGVAGVDAPEPRDDDTHG</sequence>
<protein>
    <submittedName>
        <fullName evidence="2">Uncharacterized protein</fullName>
    </submittedName>
</protein>
<feature type="region of interest" description="Disordered" evidence="1">
    <location>
        <begin position="114"/>
        <end position="154"/>
    </location>
</feature>
<dbReference type="Proteomes" id="UP000427842">
    <property type="component" value="Unassembled WGS sequence"/>
</dbReference>
<evidence type="ECO:0000313" key="3">
    <source>
        <dbReference type="Proteomes" id="UP000427842"/>
    </source>
</evidence>
<comment type="caution">
    <text evidence="2">The sequence shown here is derived from an EMBL/GenBank/DDBJ whole genome shotgun (WGS) entry which is preliminary data.</text>
</comment>
<feature type="compositionally biased region" description="Basic and acidic residues" evidence="1">
    <location>
        <begin position="145"/>
        <end position="154"/>
    </location>
</feature>